<evidence type="ECO:0000313" key="2">
    <source>
        <dbReference type="EMBL" id="ABX65483.1"/>
    </source>
</evidence>
<gene>
    <name evidence="2" type="ordered locus">SPAB_00039</name>
</gene>
<keyword evidence="1" id="KW-0812">Transmembrane</keyword>
<accession>A0A6C6YWQ0</accession>
<keyword evidence="1" id="KW-1133">Transmembrane helix</keyword>
<name>A0A6C6YWQ0_SALPB</name>
<evidence type="ECO:0000313" key="3">
    <source>
        <dbReference type="Proteomes" id="UP000008556"/>
    </source>
</evidence>
<keyword evidence="1" id="KW-0472">Membrane</keyword>
<proteinExistence type="predicted"/>
<sequence>MLLCYCFCVLSISMLILFYQYLMRYAYNVSFKDSQTMFLSGK</sequence>
<dbReference type="Proteomes" id="UP000008556">
    <property type="component" value="Chromosome"/>
</dbReference>
<dbReference type="KEGG" id="spq:SPAB_00039"/>
<reference evidence="2 3" key="1">
    <citation type="submission" date="2007-11" db="EMBL/GenBank/DDBJ databases">
        <authorList>
            <consortium name="The Salmonella enterica serovar Paratyphi B Genome Sequencing Project"/>
            <person name="McClelland M."/>
            <person name="Sanderson E.K."/>
            <person name="Porwollik S."/>
            <person name="Spieth J."/>
            <person name="Clifton W.S."/>
            <person name="Fulton R."/>
            <person name="Cordes M."/>
            <person name="Wollam A."/>
            <person name="Shah N."/>
            <person name="Pepin K."/>
            <person name="Bhonagiri V."/>
            <person name="Nash W."/>
            <person name="Johnson M."/>
            <person name="Thiruvilangam P."/>
            <person name="Wilson R."/>
        </authorList>
    </citation>
    <scope>NUCLEOTIDE SEQUENCE [LARGE SCALE GENOMIC DNA]</scope>
    <source>
        <strain evidence="3">ATCC BAA-1250 / SPB7</strain>
    </source>
</reference>
<organism evidence="2 3">
    <name type="scientific">Salmonella paratyphi B (strain ATCC BAA-1250 / SPB7)</name>
    <dbReference type="NCBI Taxonomy" id="1016998"/>
    <lineage>
        <taxon>Bacteria</taxon>
        <taxon>Pseudomonadati</taxon>
        <taxon>Pseudomonadota</taxon>
        <taxon>Gammaproteobacteria</taxon>
        <taxon>Enterobacterales</taxon>
        <taxon>Enterobacteriaceae</taxon>
        <taxon>Salmonella</taxon>
    </lineage>
</organism>
<evidence type="ECO:0000256" key="1">
    <source>
        <dbReference type="SAM" id="Phobius"/>
    </source>
</evidence>
<feature type="transmembrane region" description="Helical" evidence="1">
    <location>
        <begin position="7"/>
        <end position="27"/>
    </location>
</feature>
<protein>
    <submittedName>
        <fullName evidence="2">Uncharacterized protein</fullName>
    </submittedName>
</protein>
<dbReference type="AlphaFoldDB" id="A0A6C6YWQ0"/>
<dbReference type="EMBL" id="CP000886">
    <property type="protein sequence ID" value="ABX65483.1"/>
    <property type="molecule type" value="Genomic_DNA"/>
</dbReference>